<reference evidence="10 13" key="3">
    <citation type="journal article" date="2019" name="Nat. Med.">
        <title>A library of human gut bacterial isolates paired with longitudinal multiomics data enables mechanistic microbiome research.</title>
        <authorList>
            <person name="Poyet M."/>
            <person name="Groussin M."/>
            <person name="Gibbons S.M."/>
            <person name="Avila-Pacheco J."/>
            <person name="Jiang X."/>
            <person name="Kearney S.M."/>
            <person name="Perrotta A.R."/>
            <person name="Berdy B."/>
            <person name="Zhao S."/>
            <person name="Lieberman T.D."/>
            <person name="Swanson P.K."/>
            <person name="Smith M."/>
            <person name="Roesemann S."/>
            <person name="Alexander J.E."/>
            <person name="Rich S.A."/>
            <person name="Livny J."/>
            <person name="Vlamakis H."/>
            <person name="Clish C."/>
            <person name="Bullock K."/>
            <person name="Deik A."/>
            <person name="Scott J."/>
            <person name="Pierce K.A."/>
            <person name="Xavier R.J."/>
            <person name="Alm E.J."/>
        </authorList>
    </citation>
    <scope>NUCLEOTIDE SEQUENCE [LARGE SCALE GENOMIC DNA]</scope>
    <source>
        <strain evidence="10 13">BIOML-A1</strain>
    </source>
</reference>
<dbReference type="EC" id="3.4.21.102" evidence="9"/>
<feature type="domain" description="PDZ" evidence="7">
    <location>
        <begin position="125"/>
        <end position="195"/>
    </location>
</feature>
<evidence type="ECO:0000256" key="3">
    <source>
        <dbReference type="ARBA" id="ARBA00022801"/>
    </source>
</evidence>
<evidence type="ECO:0000256" key="2">
    <source>
        <dbReference type="ARBA" id="ARBA00022670"/>
    </source>
</evidence>
<dbReference type="Proteomes" id="UP000095495">
    <property type="component" value="Unassembled WGS sequence"/>
</dbReference>
<dbReference type="GO" id="GO:0007165">
    <property type="term" value="P:signal transduction"/>
    <property type="evidence" value="ECO:0007669"/>
    <property type="project" value="TreeGrafter"/>
</dbReference>
<organism evidence="8 11">
    <name type="scientific">Roseburia faecis</name>
    <dbReference type="NCBI Taxonomy" id="301302"/>
    <lineage>
        <taxon>Bacteria</taxon>
        <taxon>Bacillati</taxon>
        <taxon>Bacillota</taxon>
        <taxon>Clostridia</taxon>
        <taxon>Lachnospirales</taxon>
        <taxon>Lachnospiraceae</taxon>
        <taxon>Roseburia</taxon>
    </lineage>
</organism>
<feature type="transmembrane region" description="Helical" evidence="6">
    <location>
        <begin position="21"/>
        <end position="45"/>
    </location>
</feature>
<dbReference type="InterPro" id="IPR001478">
    <property type="entry name" value="PDZ"/>
</dbReference>
<reference evidence="8" key="1">
    <citation type="submission" date="2015-05" db="EMBL/GenBank/DDBJ databases">
        <authorList>
            <person name="Wang D.B."/>
            <person name="Wang M."/>
        </authorList>
    </citation>
    <scope>NUCLEOTIDE SEQUENCE [LARGE SCALE GENOMIC DNA]</scope>
    <source>
        <strain evidence="8">M72</strain>
    </source>
</reference>
<evidence type="ECO:0000313" key="13">
    <source>
        <dbReference type="Proteomes" id="UP000446657"/>
    </source>
</evidence>
<dbReference type="Gene3D" id="2.30.42.10">
    <property type="match status" value="1"/>
</dbReference>
<evidence type="ECO:0000313" key="10">
    <source>
        <dbReference type="EMBL" id="MTR80451.1"/>
    </source>
</evidence>
<proteinExistence type="inferred from homology"/>
<dbReference type="AlphaFoldDB" id="A0A0M6WEJ8"/>
<dbReference type="GO" id="GO:0030288">
    <property type="term" value="C:outer membrane-bounded periplasmic space"/>
    <property type="evidence" value="ECO:0007669"/>
    <property type="project" value="TreeGrafter"/>
</dbReference>
<keyword evidence="6" id="KW-0812">Transmembrane</keyword>
<keyword evidence="4 5" id="KW-0720">Serine protease</keyword>
<dbReference type="GO" id="GO:0006508">
    <property type="term" value="P:proteolysis"/>
    <property type="evidence" value="ECO:0007669"/>
    <property type="project" value="UniProtKB-KW"/>
</dbReference>
<dbReference type="OrthoDB" id="9812068at2"/>
<evidence type="ECO:0000256" key="5">
    <source>
        <dbReference type="RuleBase" id="RU004404"/>
    </source>
</evidence>
<dbReference type="InterPro" id="IPR005151">
    <property type="entry name" value="Tail-specific_protease"/>
</dbReference>
<evidence type="ECO:0000256" key="1">
    <source>
        <dbReference type="ARBA" id="ARBA00009179"/>
    </source>
</evidence>
<dbReference type="STRING" id="301302.ERS852420_01451"/>
<comment type="similarity">
    <text evidence="1 5">Belongs to the peptidase S41A family.</text>
</comment>
<evidence type="ECO:0000313" key="9">
    <source>
        <dbReference type="EMBL" id="CUM90704.1"/>
    </source>
</evidence>
<name>A0A0M6WEJ8_9FIRM</name>
<dbReference type="Pfam" id="PF03572">
    <property type="entry name" value="Peptidase_S41"/>
    <property type="match status" value="1"/>
</dbReference>
<evidence type="ECO:0000313" key="11">
    <source>
        <dbReference type="Proteomes" id="UP000049979"/>
    </source>
</evidence>
<keyword evidence="2 5" id="KW-0645">Protease</keyword>
<dbReference type="RefSeq" id="WP_070103598.1">
    <property type="nucleotide sequence ID" value="NZ_CP173697.1"/>
</dbReference>
<dbReference type="GO" id="GO:0004252">
    <property type="term" value="F:serine-type endopeptidase activity"/>
    <property type="evidence" value="ECO:0007669"/>
    <property type="project" value="UniProtKB-EC"/>
</dbReference>
<dbReference type="PROSITE" id="PS50106">
    <property type="entry name" value="PDZ"/>
    <property type="match status" value="1"/>
</dbReference>
<sequence length="429" mass="47339">MQEEQEEMIKTGKPEKRRPSGFKNGVIIGLVLGLLITGIGAGVGIRAYANLTNNYVIFGPQGVKQTAKDNVLDQAAIKKVDELLSYIDLYYNDSYKEKDIRNAIYKGTLSGLGDPYSVYYTVDEYKDLQTSTNGNYYGIGAALSQNAKTMEVTVVKVYEGTPAEEAGLKNGDEILSVDKYEATSMELSNLVKKIRGKEGTKVHLKVYRSQTGENLEFDVERKNVDIPSVDSKMLSDGIGYIQISEFQSNTAKQFKKALVALEKEDMKGLIVDVRSNPGGLVTSVVDILDQILPEGTVVYTEDKYGKKETYTSDASCIHYPMAVLVNGDSASASEIFAGAIKDYDYGTLIGTKTFGKGIVQTVFPLENGDAIKITTAKYYTPKGHYIHGKGIQPDIKLEYKYSGPEDESYDMKYDNQLQKAISVVKEKIN</sequence>
<keyword evidence="6" id="KW-1133">Transmembrane helix</keyword>
<dbReference type="EMBL" id="CYXV01000005">
    <property type="protein sequence ID" value="CUM90704.1"/>
    <property type="molecule type" value="Genomic_DNA"/>
</dbReference>
<protein>
    <submittedName>
        <fullName evidence="9">Carboxy-terminal processing protease CtpB</fullName>
        <ecNumber evidence="9">3.4.21.102</ecNumber>
    </submittedName>
    <submittedName>
        <fullName evidence="8">Carboxyl-terminal protease</fullName>
    </submittedName>
    <submittedName>
        <fullName evidence="10">PDZ domain-containing protein</fullName>
    </submittedName>
</protein>
<dbReference type="PANTHER" id="PTHR32060">
    <property type="entry name" value="TAIL-SPECIFIC PROTEASE"/>
    <property type="match status" value="1"/>
</dbReference>
<dbReference type="Pfam" id="PF13180">
    <property type="entry name" value="PDZ_2"/>
    <property type="match status" value="1"/>
</dbReference>
<evidence type="ECO:0000313" key="8">
    <source>
        <dbReference type="EMBL" id="CRL33377.1"/>
    </source>
</evidence>
<keyword evidence="3 5" id="KW-0378">Hydrolase</keyword>
<dbReference type="Gene3D" id="3.90.226.10">
    <property type="entry name" value="2-enoyl-CoA Hydratase, Chain A, domain 1"/>
    <property type="match status" value="1"/>
</dbReference>
<dbReference type="CDD" id="cd07560">
    <property type="entry name" value="Peptidase_S41_CPP"/>
    <property type="match status" value="1"/>
</dbReference>
<accession>A0A0M6WEJ8</accession>
<dbReference type="SUPFAM" id="SSF50156">
    <property type="entry name" value="PDZ domain-like"/>
    <property type="match status" value="1"/>
</dbReference>
<dbReference type="Gene3D" id="3.30.750.44">
    <property type="match status" value="1"/>
</dbReference>
<dbReference type="SMART" id="SM00228">
    <property type="entry name" value="PDZ"/>
    <property type="match status" value="1"/>
</dbReference>
<dbReference type="EMBL" id="WNAL01000002">
    <property type="protein sequence ID" value="MTR80451.1"/>
    <property type="molecule type" value="Genomic_DNA"/>
</dbReference>
<dbReference type="InterPro" id="IPR004447">
    <property type="entry name" value="Peptidase_S41A"/>
</dbReference>
<reference evidence="11" key="2">
    <citation type="submission" date="2015-05" db="EMBL/GenBank/DDBJ databases">
        <authorList>
            <consortium name="Pathogen Informatics"/>
        </authorList>
    </citation>
    <scope>NUCLEOTIDE SEQUENCE [LARGE SCALE GENOMIC DNA]</scope>
    <source>
        <strain evidence="9 12">2789STDY5608863</strain>
        <strain evidence="11">M72</strain>
    </source>
</reference>
<dbReference type="EMBL" id="CVRR01000005">
    <property type="protein sequence ID" value="CRL33377.1"/>
    <property type="molecule type" value="Genomic_DNA"/>
</dbReference>
<dbReference type="InterPro" id="IPR029045">
    <property type="entry name" value="ClpP/crotonase-like_dom_sf"/>
</dbReference>
<dbReference type="PANTHER" id="PTHR32060:SF30">
    <property type="entry name" value="CARBOXY-TERMINAL PROCESSING PROTEASE CTPA"/>
    <property type="match status" value="1"/>
</dbReference>
<dbReference type="Proteomes" id="UP000049979">
    <property type="component" value="Unassembled WGS sequence"/>
</dbReference>
<evidence type="ECO:0000259" key="7">
    <source>
        <dbReference type="PROSITE" id="PS50106"/>
    </source>
</evidence>
<evidence type="ECO:0000256" key="6">
    <source>
        <dbReference type="SAM" id="Phobius"/>
    </source>
</evidence>
<evidence type="ECO:0000256" key="4">
    <source>
        <dbReference type="ARBA" id="ARBA00022825"/>
    </source>
</evidence>
<dbReference type="SMART" id="SM00245">
    <property type="entry name" value="TSPc"/>
    <property type="match status" value="1"/>
</dbReference>
<keyword evidence="6" id="KW-0472">Membrane</keyword>
<dbReference type="CDD" id="cd06782">
    <property type="entry name" value="cpPDZ_CPP-like"/>
    <property type="match status" value="1"/>
</dbReference>
<dbReference type="SUPFAM" id="SSF52096">
    <property type="entry name" value="ClpP/crotonase"/>
    <property type="match status" value="1"/>
</dbReference>
<evidence type="ECO:0000313" key="12">
    <source>
        <dbReference type="Proteomes" id="UP000095495"/>
    </source>
</evidence>
<dbReference type="InterPro" id="IPR036034">
    <property type="entry name" value="PDZ_sf"/>
</dbReference>
<dbReference type="Proteomes" id="UP000446657">
    <property type="component" value="Unassembled WGS sequence"/>
</dbReference>
<keyword evidence="11" id="KW-1185">Reference proteome</keyword>
<gene>
    <name evidence="9" type="primary">ctpB</name>
    <name evidence="9" type="ORF">ERS852420_01451</name>
    <name evidence="10" type="ORF">GMD30_01750</name>
    <name evidence="8" type="ORF">M72_01901</name>
</gene>
<dbReference type="NCBIfam" id="TIGR00225">
    <property type="entry name" value="prc"/>
    <property type="match status" value="1"/>
</dbReference>